<name>A0AAD0ZN28_9PSED</name>
<protein>
    <submittedName>
        <fullName evidence="1">Uncharacterized protein</fullName>
    </submittedName>
</protein>
<reference evidence="1 2" key="1">
    <citation type="submission" date="2018-03" db="EMBL/GenBank/DDBJ databases">
        <title>Diversity of phytobeneficial traits revealed by whole-genome analysis of worldwide-isolated phenazine-producing Pseudomonas spp.</title>
        <authorList>
            <person name="Biessy A."/>
            <person name="Novinscak A."/>
            <person name="Blom J."/>
            <person name="Leger G."/>
            <person name="Thomashow L.S."/>
            <person name="Cazorla F.M."/>
            <person name="Josic D."/>
            <person name="Filion M."/>
        </authorList>
    </citation>
    <scope>NUCLEOTIDE SEQUENCE [LARGE SCALE GENOMIC DNA]</scope>
    <source>
        <strain evidence="1 2">ChPhzS24</strain>
    </source>
</reference>
<evidence type="ECO:0000313" key="2">
    <source>
        <dbReference type="Proteomes" id="UP000280455"/>
    </source>
</evidence>
<dbReference type="AlphaFoldDB" id="A0AAD0ZN28"/>
<dbReference type="EMBL" id="CP027750">
    <property type="protein sequence ID" value="AZE31900.1"/>
    <property type="molecule type" value="Genomic_DNA"/>
</dbReference>
<proteinExistence type="predicted"/>
<organism evidence="1 2">
    <name type="scientific">Pseudomonas chlororaphis subsp. aureofaciens</name>
    <dbReference type="NCBI Taxonomy" id="587851"/>
    <lineage>
        <taxon>Bacteria</taxon>
        <taxon>Pseudomonadati</taxon>
        <taxon>Pseudomonadota</taxon>
        <taxon>Gammaproteobacteria</taxon>
        <taxon>Pseudomonadales</taxon>
        <taxon>Pseudomonadaceae</taxon>
        <taxon>Pseudomonas</taxon>
    </lineage>
</organism>
<gene>
    <name evidence="1" type="ORF">C4K07_5139</name>
</gene>
<evidence type="ECO:0000313" key="1">
    <source>
        <dbReference type="EMBL" id="AZE31900.1"/>
    </source>
</evidence>
<dbReference type="Proteomes" id="UP000280455">
    <property type="component" value="Chromosome"/>
</dbReference>
<sequence>MTWPVTQAQLAQARIVGFTSLKRADDCKAVWQKAMHASSCEANMRRGRKLRVYAVRSINFECALPEDDQA</sequence>
<accession>A0AAD0ZN28</accession>